<dbReference type="InterPro" id="IPR025110">
    <property type="entry name" value="AMP-bd_C"/>
</dbReference>
<keyword evidence="3" id="KW-0436">Ligase</keyword>
<reference evidence="4" key="1">
    <citation type="submission" date="2018-09" db="EMBL/GenBank/DDBJ databases">
        <authorList>
            <person name="Zhu H."/>
        </authorList>
    </citation>
    <scope>NUCLEOTIDE SEQUENCE [LARGE SCALE GENOMIC DNA]</scope>
    <source>
        <strain evidence="4">K1R23-30</strain>
    </source>
</reference>
<comment type="caution">
    <text evidence="3">The sequence shown here is derived from an EMBL/GenBank/DDBJ whole genome shotgun (WGS) entry which is preliminary data.</text>
</comment>
<dbReference type="InterPro" id="IPR020845">
    <property type="entry name" value="AMP-binding_CS"/>
</dbReference>
<dbReference type="OrthoDB" id="9766486at2"/>
<dbReference type="InterPro" id="IPR045851">
    <property type="entry name" value="AMP-bd_C_sf"/>
</dbReference>
<dbReference type="Pfam" id="PF00501">
    <property type="entry name" value="AMP-binding"/>
    <property type="match status" value="1"/>
</dbReference>
<dbReference type="Gene3D" id="3.30.300.30">
    <property type="match status" value="1"/>
</dbReference>
<dbReference type="Gene3D" id="3.40.50.12780">
    <property type="entry name" value="N-terminal domain of ligase-like"/>
    <property type="match status" value="1"/>
</dbReference>
<dbReference type="AlphaFoldDB" id="A0A3A3FHX5"/>
<accession>A0A3A3FHX5</accession>
<evidence type="ECO:0000313" key="4">
    <source>
        <dbReference type="Proteomes" id="UP000265955"/>
    </source>
</evidence>
<dbReference type="SUPFAM" id="SSF56801">
    <property type="entry name" value="Acetyl-CoA synthetase-like"/>
    <property type="match status" value="1"/>
</dbReference>
<dbReference type="InterPro" id="IPR042099">
    <property type="entry name" value="ANL_N_sf"/>
</dbReference>
<dbReference type="PANTHER" id="PTHR43767:SF1">
    <property type="entry name" value="NONRIBOSOMAL PEPTIDE SYNTHASE PES1 (EUROFUNG)-RELATED"/>
    <property type="match status" value="1"/>
</dbReference>
<dbReference type="PANTHER" id="PTHR43767">
    <property type="entry name" value="LONG-CHAIN-FATTY-ACID--COA LIGASE"/>
    <property type="match status" value="1"/>
</dbReference>
<protein>
    <submittedName>
        <fullName evidence="3">ATP-dependent acyl-CoA ligase</fullName>
    </submittedName>
</protein>
<proteinExistence type="predicted"/>
<dbReference type="PROSITE" id="PS00455">
    <property type="entry name" value="AMP_BINDING"/>
    <property type="match status" value="1"/>
</dbReference>
<name>A0A3A3FHX5_9BURK</name>
<dbReference type="Pfam" id="PF13193">
    <property type="entry name" value="AMP-binding_C"/>
    <property type="match status" value="1"/>
</dbReference>
<evidence type="ECO:0000259" key="1">
    <source>
        <dbReference type="Pfam" id="PF00501"/>
    </source>
</evidence>
<keyword evidence="4" id="KW-1185">Reference proteome</keyword>
<gene>
    <name evidence="3" type="ORF">D3871_23650</name>
</gene>
<dbReference type="InterPro" id="IPR000873">
    <property type="entry name" value="AMP-dep_synth/lig_dom"/>
</dbReference>
<dbReference type="Proteomes" id="UP000265955">
    <property type="component" value="Unassembled WGS sequence"/>
</dbReference>
<feature type="domain" description="AMP-dependent synthetase/ligase" evidence="1">
    <location>
        <begin position="19"/>
        <end position="387"/>
    </location>
</feature>
<organism evidence="3 4">
    <name type="scientific">Noviherbaspirillum saxi</name>
    <dbReference type="NCBI Taxonomy" id="2320863"/>
    <lineage>
        <taxon>Bacteria</taxon>
        <taxon>Pseudomonadati</taxon>
        <taxon>Pseudomonadota</taxon>
        <taxon>Betaproteobacteria</taxon>
        <taxon>Burkholderiales</taxon>
        <taxon>Oxalobacteraceae</taxon>
        <taxon>Noviherbaspirillum</taxon>
    </lineage>
</organism>
<evidence type="ECO:0000259" key="2">
    <source>
        <dbReference type="Pfam" id="PF13193"/>
    </source>
</evidence>
<feature type="domain" description="AMP-binding enzyme C-terminal" evidence="2">
    <location>
        <begin position="437"/>
        <end position="511"/>
    </location>
</feature>
<sequence length="540" mass="60763">MKQLAPWKAGEQDTINAVLRRAAERHGDRIFLEFLGDEYSFAEVSRRACRLANGLSALGVKQGDTVVTILDNSADAVFIWLAINKLGAISVPINTALKGEFLRHQVGDAGAGVIIAEHDYAERVAAIADRLPELRTLVYRGDMPNLPGFKQSMLPWSEILSTNTADQDVDVKPRDLAMLIYTGGTTGPSKGCMISHNYAVTFAHQMIRLTARTQDAITWTPLPLFHKNAVCSTVLVNLMIGARVSIYTRFSVSNFWPEIERTKATDVAMLAAMFPMIAKAPDNDAMKRCYGQLFAAWGAPFPPDIQAIWKERFGVKHTVAGGFGLSECSLMTLLPFGTPARPGSSGLRNEWFDVRIVDDNDVELPPNTPGEIIVRPRMPHIMFEGYWRRPEDTLKVMKNQWFHTGDIGMFDEDDYFYFVDRKKDYLRRRGENISSFEVENAFRAHEAIEDVAAHAVLDPLGEDELKVTIVLKAGAQLDAETLCKWSIEHLPYYAVPRYFEFRTDFPRSPVGRILKYELRDQGVTPTTWDREKAGIVIKKR</sequence>
<dbReference type="EMBL" id="QYUO01000003">
    <property type="protein sequence ID" value="RJF92747.1"/>
    <property type="molecule type" value="Genomic_DNA"/>
</dbReference>
<dbReference type="InterPro" id="IPR050237">
    <property type="entry name" value="ATP-dep_AMP-bd_enzyme"/>
</dbReference>
<evidence type="ECO:0000313" key="3">
    <source>
        <dbReference type="EMBL" id="RJF92747.1"/>
    </source>
</evidence>
<dbReference type="GO" id="GO:0016878">
    <property type="term" value="F:acid-thiol ligase activity"/>
    <property type="evidence" value="ECO:0007669"/>
    <property type="project" value="UniProtKB-ARBA"/>
</dbReference>